<dbReference type="OrthoDB" id="6168551at2759"/>
<feature type="chain" id="PRO_5032902564" evidence="2">
    <location>
        <begin position="29"/>
        <end position="215"/>
    </location>
</feature>
<evidence type="ECO:0000313" key="4">
    <source>
        <dbReference type="Proteomes" id="UP000596742"/>
    </source>
</evidence>
<proteinExistence type="predicted"/>
<organism evidence="3 4">
    <name type="scientific">Mytilus galloprovincialis</name>
    <name type="common">Mediterranean mussel</name>
    <dbReference type="NCBI Taxonomy" id="29158"/>
    <lineage>
        <taxon>Eukaryota</taxon>
        <taxon>Metazoa</taxon>
        <taxon>Spiralia</taxon>
        <taxon>Lophotrochozoa</taxon>
        <taxon>Mollusca</taxon>
        <taxon>Bivalvia</taxon>
        <taxon>Autobranchia</taxon>
        <taxon>Pteriomorphia</taxon>
        <taxon>Mytilida</taxon>
        <taxon>Mytiloidea</taxon>
        <taxon>Mytilidae</taxon>
        <taxon>Mytilinae</taxon>
        <taxon>Mytilus</taxon>
    </lineage>
</organism>
<comment type="caution">
    <text evidence="3">The sequence shown here is derived from an EMBL/GenBank/DDBJ whole genome shotgun (WGS) entry which is preliminary data.</text>
</comment>
<dbReference type="Proteomes" id="UP000596742">
    <property type="component" value="Unassembled WGS sequence"/>
</dbReference>
<evidence type="ECO:0000313" key="3">
    <source>
        <dbReference type="EMBL" id="VDI35323.1"/>
    </source>
</evidence>
<feature type="region of interest" description="Disordered" evidence="1">
    <location>
        <begin position="195"/>
        <end position="215"/>
    </location>
</feature>
<dbReference type="EMBL" id="UYJE01005229">
    <property type="protein sequence ID" value="VDI35323.1"/>
    <property type="molecule type" value="Genomic_DNA"/>
</dbReference>
<dbReference type="AlphaFoldDB" id="A0A8B6EHX2"/>
<evidence type="ECO:0000256" key="1">
    <source>
        <dbReference type="SAM" id="MobiDB-lite"/>
    </source>
</evidence>
<accession>A0A8B6EHX2</accession>
<feature type="signal peptide" evidence="2">
    <location>
        <begin position="1"/>
        <end position="28"/>
    </location>
</feature>
<feature type="compositionally biased region" description="Basic residues" evidence="1">
    <location>
        <begin position="204"/>
        <end position="215"/>
    </location>
</feature>
<protein>
    <submittedName>
        <fullName evidence="3">Uncharacterized protein</fullName>
    </submittedName>
</protein>
<keyword evidence="2" id="KW-0732">Signal</keyword>
<reference evidence="3" key="1">
    <citation type="submission" date="2018-11" db="EMBL/GenBank/DDBJ databases">
        <authorList>
            <person name="Alioto T."/>
            <person name="Alioto T."/>
        </authorList>
    </citation>
    <scope>NUCLEOTIDE SEQUENCE</scope>
</reference>
<evidence type="ECO:0000256" key="2">
    <source>
        <dbReference type="SAM" id="SignalP"/>
    </source>
</evidence>
<keyword evidence="4" id="KW-1185">Reference proteome</keyword>
<gene>
    <name evidence="3" type="ORF">MGAL_10B072708</name>
</gene>
<sequence length="215" mass="23933">MSLRTEKNRMQIMIYFGFFLLTVSMVSASQNITCEIPCELRGKTLDIFVGTDIVRGYWTFENDGVTSSYTVASGISEHTNVLTCYERLERFILFRVDNLEEFVCYIFDYNSGMTPISFSFGTAAKTFTTATDACELCHPQGGFRTLTAIEVGYKPTNPASLPCDTVSYCSGESHCGANDTLPEGCTTTTIATTTEPKTDATTKPTKRCHKRRHHP</sequence>
<name>A0A8B6EHX2_MYTGA</name>